<keyword evidence="7 8" id="KW-0472">Membrane</keyword>
<name>A0A162G9M4_BDEBC</name>
<evidence type="ECO:0000256" key="7">
    <source>
        <dbReference type="ARBA" id="ARBA00023136"/>
    </source>
</evidence>
<comment type="similarity">
    <text evidence="2">Belongs to the ABC-2 integral membrane protein family.</text>
</comment>
<feature type="transmembrane region" description="Helical" evidence="8">
    <location>
        <begin position="214"/>
        <end position="237"/>
    </location>
</feature>
<evidence type="ECO:0000256" key="5">
    <source>
        <dbReference type="ARBA" id="ARBA00022692"/>
    </source>
</evidence>
<feature type="transmembrane region" description="Helical" evidence="8">
    <location>
        <begin position="162"/>
        <end position="182"/>
    </location>
</feature>
<feature type="domain" description="ABC transmembrane type-2" evidence="9">
    <location>
        <begin position="127"/>
        <end position="356"/>
    </location>
</feature>
<dbReference type="PANTHER" id="PTHR30294">
    <property type="entry name" value="MEMBRANE COMPONENT OF ABC TRANSPORTER YHHJ-RELATED"/>
    <property type="match status" value="1"/>
</dbReference>
<organism evidence="10 11">
    <name type="scientific">Bdellovibrio bacteriovorus</name>
    <dbReference type="NCBI Taxonomy" id="959"/>
    <lineage>
        <taxon>Bacteria</taxon>
        <taxon>Pseudomonadati</taxon>
        <taxon>Bdellovibrionota</taxon>
        <taxon>Bdellovibrionia</taxon>
        <taxon>Bdellovibrionales</taxon>
        <taxon>Pseudobdellovibrionaceae</taxon>
        <taxon>Bdellovibrio</taxon>
    </lineage>
</organism>
<dbReference type="GO" id="GO:0140359">
    <property type="term" value="F:ABC-type transporter activity"/>
    <property type="evidence" value="ECO:0007669"/>
    <property type="project" value="InterPro"/>
</dbReference>
<dbReference type="EMBL" id="LUKD01000005">
    <property type="protein sequence ID" value="KYG65365.1"/>
    <property type="molecule type" value="Genomic_DNA"/>
</dbReference>
<feature type="transmembrane region" description="Helical" evidence="8">
    <location>
        <begin position="330"/>
        <end position="350"/>
    </location>
</feature>
<dbReference type="Pfam" id="PF12698">
    <property type="entry name" value="ABC2_membrane_3"/>
    <property type="match status" value="1"/>
</dbReference>
<feature type="transmembrane region" description="Helical" evidence="8">
    <location>
        <begin position="300"/>
        <end position="318"/>
    </location>
</feature>
<feature type="transmembrane region" description="Helical" evidence="8">
    <location>
        <begin position="276"/>
        <end position="294"/>
    </location>
</feature>
<proteinExistence type="inferred from homology"/>
<comment type="subcellular location">
    <subcellularLocation>
        <location evidence="1">Cell membrane</location>
        <topology evidence="1">Multi-pass membrane protein</topology>
    </subcellularLocation>
</comment>
<evidence type="ECO:0000256" key="2">
    <source>
        <dbReference type="ARBA" id="ARBA00007783"/>
    </source>
</evidence>
<dbReference type="PROSITE" id="PS51012">
    <property type="entry name" value="ABC_TM2"/>
    <property type="match status" value="1"/>
</dbReference>
<keyword evidence="4" id="KW-1003">Cell membrane</keyword>
<dbReference type="AlphaFoldDB" id="A0A162G9M4"/>
<dbReference type="InterPro" id="IPR013525">
    <property type="entry name" value="ABC2_TM"/>
</dbReference>
<evidence type="ECO:0000313" key="10">
    <source>
        <dbReference type="EMBL" id="KYG65365.1"/>
    </source>
</evidence>
<evidence type="ECO:0000256" key="8">
    <source>
        <dbReference type="SAM" id="Phobius"/>
    </source>
</evidence>
<keyword evidence="6 8" id="KW-1133">Transmembrane helix</keyword>
<reference evidence="10 11" key="1">
    <citation type="submission" date="2016-03" db="EMBL/GenBank/DDBJ databases">
        <authorList>
            <person name="Ploux O."/>
        </authorList>
    </citation>
    <scope>NUCLEOTIDE SEQUENCE [LARGE SCALE GENOMIC DNA]</scope>
    <source>
        <strain evidence="10 11">EC13</strain>
    </source>
</reference>
<evidence type="ECO:0000256" key="6">
    <source>
        <dbReference type="ARBA" id="ARBA00022989"/>
    </source>
</evidence>
<feature type="transmembrane region" description="Helical" evidence="8">
    <location>
        <begin position="243"/>
        <end position="264"/>
    </location>
</feature>
<evidence type="ECO:0000256" key="1">
    <source>
        <dbReference type="ARBA" id="ARBA00004651"/>
    </source>
</evidence>
<dbReference type="Proteomes" id="UP000075799">
    <property type="component" value="Unassembled WGS sequence"/>
</dbReference>
<comment type="caution">
    <text evidence="10">The sequence shown here is derived from an EMBL/GenBank/DDBJ whole genome shotgun (WGS) entry which is preliminary data.</text>
</comment>
<gene>
    <name evidence="10" type="ORF">AZI87_12500</name>
</gene>
<dbReference type="GO" id="GO:0005886">
    <property type="term" value="C:plasma membrane"/>
    <property type="evidence" value="ECO:0007669"/>
    <property type="project" value="UniProtKB-SubCell"/>
</dbReference>
<evidence type="ECO:0000259" key="9">
    <source>
        <dbReference type="PROSITE" id="PS51012"/>
    </source>
</evidence>
<keyword evidence="3" id="KW-0813">Transport</keyword>
<keyword evidence="5 8" id="KW-0812">Transmembrane</keyword>
<protein>
    <submittedName>
        <fullName evidence="10">Multidrug ABC transporter permease</fullName>
    </submittedName>
</protein>
<accession>A0A162G9M4</accession>
<sequence>MKTLLGFIRKEFLQTLRDPRMRMLLFVAPCVQLTIFGVALSTEAKNIRLSVFGAPNDTSLQEIYRKALASGWFIPAKTSSLDPFDQVNKGEADAVLVAPTGGLDKSLGRDDGKVQLLINATNVTRAQSIERYFLSVVQSLHPQQSPFHFDVRVLYNPALRTALFLVPGVMSLLVCLITILLTSMSIAKEKEMGTFETLISAPIKPEEVIFGKTVPFVLLGMSNIPLIVGVAVALFGMPLRGSLIILLLSSFVFVCCTVGIGLFISTVAKNQQQSMMGGFLYLFPSVLLSGLVFPIENMPWVLRIFSYINPLTYFIELLRNIMLKGGDARLILFNVLILTAMAVFVITASWRRFKVVLG</sequence>
<evidence type="ECO:0000313" key="11">
    <source>
        <dbReference type="Proteomes" id="UP000075799"/>
    </source>
</evidence>
<dbReference type="InterPro" id="IPR047817">
    <property type="entry name" value="ABC2_TM_bact-type"/>
</dbReference>
<dbReference type="OrthoDB" id="9808686at2"/>
<evidence type="ECO:0000256" key="3">
    <source>
        <dbReference type="ARBA" id="ARBA00022448"/>
    </source>
</evidence>
<dbReference type="RefSeq" id="WP_063207580.1">
    <property type="nucleotide sequence ID" value="NZ_LUKD01000005.1"/>
</dbReference>
<dbReference type="PANTHER" id="PTHR30294:SF29">
    <property type="entry name" value="MULTIDRUG ABC TRANSPORTER PERMEASE YBHS-RELATED"/>
    <property type="match status" value="1"/>
</dbReference>
<evidence type="ECO:0000256" key="4">
    <source>
        <dbReference type="ARBA" id="ARBA00022475"/>
    </source>
</evidence>
<dbReference type="InterPro" id="IPR051449">
    <property type="entry name" value="ABC-2_transporter_component"/>
</dbReference>